<dbReference type="PANTHER" id="PTHR12246">
    <property type="entry name" value="PALMITOYLTRANSFERASE ZDHHC16"/>
    <property type="match status" value="1"/>
</dbReference>
<evidence type="ECO:0000256" key="10">
    <source>
        <dbReference type="RuleBase" id="RU079119"/>
    </source>
</evidence>
<evidence type="ECO:0000256" key="4">
    <source>
        <dbReference type="ARBA" id="ARBA00022989"/>
    </source>
</evidence>
<feature type="region of interest" description="Disordered" evidence="11">
    <location>
        <begin position="179"/>
        <end position="199"/>
    </location>
</feature>
<sequence length="274" mass="30903">MQGRIAAALGLSGMALWCLTAVVTRPSYHDSREPLPGTITIKRSNGRPRWCSKCSAPKPDRCHHCRQCGRCVLKMDHHCPWLLDTCIGLRNYKAFVLFLLYTSLFCVLCLDTLVRACLALWSDDPEVVVEIPLLWIALFALTLLLSLTLIPFFLYHVYLISANMTTLENMEGLSDVRLQDTPAPSSSHSQLSRLLVRPEERPKARDSKINVYNVGLRGNWAAVFGPQWRWCWAPCGKLSSEGYTFPVNQTALRAMWEQRDYSDSGDARNEGPTG</sequence>
<dbReference type="Pfam" id="PF01529">
    <property type="entry name" value="DHHC"/>
    <property type="match status" value="1"/>
</dbReference>
<reference evidence="14" key="1">
    <citation type="journal article" date="2017" name="Nucleic Acids Res.">
        <title>Proteogenomics produces comprehensive and highly accurate protein-coding gene annotation in a complete genome assembly of Malassezia sympodialis.</title>
        <authorList>
            <person name="Zhu Y."/>
            <person name="Engstroem P.G."/>
            <person name="Tellgren-Roth C."/>
            <person name="Baudo C.D."/>
            <person name="Kennell J.C."/>
            <person name="Sun S."/>
            <person name="Billmyre R.B."/>
            <person name="Schroeder M.S."/>
            <person name="Andersson A."/>
            <person name="Holm T."/>
            <person name="Sigurgeirsson B."/>
            <person name="Wu G."/>
            <person name="Sankaranarayanan S.R."/>
            <person name="Siddharthan R."/>
            <person name="Sanyal K."/>
            <person name="Lundeberg J."/>
            <person name="Nystedt B."/>
            <person name="Boekhout T."/>
            <person name="Dawson T.L. Jr."/>
            <person name="Heitman J."/>
            <person name="Scheynius A."/>
            <person name="Lehtioe J."/>
        </authorList>
    </citation>
    <scope>NUCLEOTIDE SEQUENCE [LARGE SCALE GENOMIC DNA]</scope>
    <source>
        <strain evidence="14">ATCC 42132</strain>
    </source>
</reference>
<keyword evidence="14" id="KW-1185">Reference proteome</keyword>
<dbReference type="OrthoDB" id="9909019at2759"/>
<keyword evidence="3 10" id="KW-0812">Transmembrane</keyword>
<evidence type="ECO:0000313" key="13">
    <source>
        <dbReference type="EMBL" id="SHO77479.1"/>
    </source>
</evidence>
<evidence type="ECO:0000256" key="2">
    <source>
        <dbReference type="ARBA" id="ARBA00022679"/>
    </source>
</evidence>
<proteinExistence type="inferred from homology"/>
<dbReference type="EMBL" id="LT671823">
    <property type="protein sequence ID" value="SHO77479.1"/>
    <property type="molecule type" value="Genomic_DNA"/>
</dbReference>
<accession>A0A1M8A503</accession>
<feature type="domain" description="Palmitoyltransferase DHHC" evidence="12">
    <location>
        <begin position="46"/>
        <end position="171"/>
    </location>
</feature>
<dbReference type="InterPro" id="IPR039859">
    <property type="entry name" value="PFA4/ZDH16/20/ERF2-like"/>
</dbReference>
<comment type="domain">
    <text evidence="10">The DHHC domain is required for palmitoyltransferase activity.</text>
</comment>
<feature type="transmembrane region" description="Helical" evidence="10">
    <location>
        <begin position="133"/>
        <end position="155"/>
    </location>
</feature>
<comment type="catalytic activity">
    <reaction evidence="9 10">
        <text>L-cysteinyl-[protein] + hexadecanoyl-CoA = S-hexadecanoyl-L-cysteinyl-[protein] + CoA</text>
        <dbReference type="Rhea" id="RHEA:36683"/>
        <dbReference type="Rhea" id="RHEA-COMP:10131"/>
        <dbReference type="Rhea" id="RHEA-COMP:11032"/>
        <dbReference type="ChEBI" id="CHEBI:29950"/>
        <dbReference type="ChEBI" id="CHEBI:57287"/>
        <dbReference type="ChEBI" id="CHEBI:57379"/>
        <dbReference type="ChEBI" id="CHEBI:74151"/>
        <dbReference type="EC" id="2.3.1.225"/>
    </reaction>
</comment>
<keyword evidence="4 10" id="KW-1133">Transmembrane helix</keyword>
<feature type="compositionally biased region" description="Polar residues" evidence="11">
    <location>
        <begin position="182"/>
        <end position="192"/>
    </location>
</feature>
<keyword evidence="8 10" id="KW-0012">Acyltransferase</keyword>
<comment type="subcellular location">
    <subcellularLocation>
        <location evidence="1">Membrane</location>
        <topology evidence="1">Multi-pass membrane protein</topology>
    </subcellularLocation>
</comment>
<keyword evidence="7" id="KW-0449">Lipoprotein</keyword>
<evidence type="ECO:0000256" key="1">
    <source>
        <dbReference type="ARBA" id="ARBA00004141"/>
    </source>
</evidence>
<evidence type="ECO:0000256" key="6">
    <source>
        <dbReference type="ARBA" id="ARBA00023139"/>
    </source>
</evidence>
<dbReference type="Proteomes" id="UP000186303">
    <property type="component" value="Chromosome 3"/>
</dbReference>
<keyword evidence="5 10" id="KW-0472">Membrane</keyword>
<dbReference type="GO" id="GO:0019706">
    <property type="term" value="F:protein-cysteine S-palmitoyltransferase activity"/>
    <property type="evidence" value="ECO:0007669"/>
    <property type="project" value="UniProtKB-EC"/>
</dbReference>
<keyword evidence="6" id="KW-0564">Palmitate</keyword>
<name>A0A1M8A503_MALS4</name>
<dbReference type="OMA" id="VYLISAN"/>
<evidence type="ECO:0000256" key="8">
    <source>
        <dbReference type="ARBA" id="ARBA00023315"/>
    </source>
</evidence>
<evidence type="ECO:0000313" key="14">
    <source>
        <dbReference type="Proteomes" id="UP000186303"/>
    </source>
</evidence>
<dbReference type="InterPro" id="IPR001594">
    <property type="entry name" value="Palmitoyltrfase_DHHC"/>
</dbReference>
<organism evidence="13 14">
    <name type="scientific">Malassezia sympodialis (strain ATCC 42132)</name>
    <name type="common">Atopic eczema-associated yeast</name>
    <dbReference type="NCBI Taxonomy" id="1230383"/>
    <lineage>
        <taxon>Eukaryota</taxon>
        <taxon>Fungi</taxon>
        <taxon>Dikarya</taxon>
        <taxon>Basidiomycota</taxon>
        <taxon>Ustilaginomycotina</taxon>
        <taxon>Malasseziomycetes</taxon>
        <taxon>Malasseziales</taxon>
        <taxon>Malasseziaceae</taxon>
        <taxon>Malassezia</taxon>
    </lineage>
</organism>
<dbReference type="PROSITE" id="PS50216">
    <property type="entry name" value="DHHC"/>
    <property type="match status" value="1"/>
</dbReference>
<dbReference type="EC" id="2.3.1.225" evidence="10"/>
<gene>
    <name evidence="13" type="ORF">MSYG_1819</name>
</gene>
<evidence type="ECO:0000256" key="7">
    <source>
        <dbReference type="ARBA" id="ARBA00023288"/>
    </source>
</evidence>
<dbReference type="AlphaFoldDB" id="A0A1M8A503"/>
<evidence type="ECO:0000256" key="9">
    <source>
        <dbReference type="ARBA" id="ARBA00048048"/>
    </source>
</evidence>
<evidence type="ECO:0000256" key="3">
    <source>
        <dbReference type="ARBA" id="ARBA00022692"/>
    </source>
</evidence>
<evidence type="ECO:0000256" key="5">
    <source>
        <dbReference type="ARBA" id="ARBA00023136"/>
    </source>
</evidence>
<evidence type="ECO:0000256" key="11">
    <source>
        <dbReference type="SAM" id="MobiDB-lite"/>
    </source>
</evidence>
<keyword evidence="2 10" id="KW-0808">Transferase</keyword>
<feature type="transmembrane region" description="Helical" evidence="10">
    <location>
        <begin position="95"/>
        <end position="121"/>
    </location>
</feature>
<feature type="transmembrane region" description="Helical" evidence="10">
    <location>
        <begin position="6"/>
        <end position="24"/>
    </location>
</feature>
<dbReference type="VEuPathDB" id="FungiDB:MSYG_1819"/>
<comment type="similarity">
    <text evidence="10">Belongs to the DHHC palmitoyltransferase family.</text>
</comment>
<dbReference type="GO" id="GO:0016020">
    <property type="term" value="C:membrane"/>
    <property type="evidence" value="ECO:0007669"/>
    <property type="project" value="UniProtKB-SubCell"/>
</dbReference>
<protein>
    <recommendedName>
        <fullName evidence="10">Palmitoyltransferase</fullName>
        <ecNumber evidence="10">2.3.1.225</ecNumber>
    </recommendedName>
</protein>
<evidence type="ECO:0000259" key="12">
    <source>
        <dbReference type="Pfam" id="PF01529"/>
    </source>
</evidence>